<dbReference type="CDD" id="cd07570">
    <property type="entry name" value="GAT_Gln-NAD-synth"/>
    <property type="match status" value="1"/>
</dbReference>
<comment type="caution">
    <text evidence="11">The sequence shown here is derived from an EMBL/GenBank/DDBJ whole genome shotgun (WGS) entry which is preliminary data.</text>
</comment>
<dbReference type="GO" id="GO:0003952">
    <property type="term" value="F:NAD+ synthase (glutamine-hydrolyzing) activity"/>
    <property type="evidence" value="ECO:0007669"/>
    <property type="project" value="UniProtKB-EC"/>
</dbReference>
<feature type="binding site" evidence="7">
    <location>
        <position position="177"/>
    </location>
    <ligand>
        <name>L-glutamine</name>
        <dbReference type="ChEBI" id="CHEBI:58359"/>
    </ligand>
</feature>
<feature type="binding site" evidence="7">
    <location>
        <position position="516"/>
    </location>
    <ligand>
        <name>deamido-NAD(+)</name>
        <dbReference type="ChEBI" id="CHEBI:58437"/>
        <note>ligand shared between two neighboring subunits</note>
    </ligand>
</feature>
<dbReference type="SUPFAM" id="SSF52402">
    <property type="entry name" value="Adenine nucleotide alpha hydrolases-like"/>
    <property type="match status" value="1"/>
</dbReference>
<comment type="catalytic activity">
    <reaction evidence="7 8">
        <text>deamido-NAD(+) + L-glutamine + ATP + H2O = L-glutamate + AMP + diphosphate + NAD(+) + H(+)</text>
        <dbReference type="Rhea" id="RHEA:24384"/>
        <dbReference type="ChEBI" id="CHEBI:15377"/>
        <dbReference type="ChEBI" id="CHEBI:15378"/>
        <dbReference type="ChEBI" id="CHEBI:29985"/>
        <dbReference type="ChEBI" id="CHEBI:30616"/>
        <dbReference type="ChEBI" id="CHEBI:33019"/>
        <dbReference type="ChEBI" id="CHEBI:57540"/>
        <dbReference type="ChEBI" id="CHEBI:58359"/>
        <dbReference type="ChEBI" id="CHEBI:58437"/>
        <dbReference type="ChEBI" id="CHEBI:456215"/>
        <dbReference type="EC" id="6.3.5.1"/>
    </reaction>
</comment>
<organism evidence="11 12">
    <name type="scientific">Aquilutibacter rugosus</name>
    <dbReference type="NCBI Taxonomy" id="3115820"/>
    <lineage>
        <taxon>Bacteria</taxon>
        <taxon>Pseudomonadati</taxon>
        <taxon>Pseudomonadota</taxon>
        <taxon>Gammaproteobacteria</taxon>
        <taxon>Lysobacterales</taxon>
        <taxon>Lysobacteraceae</taxon>
        <taxon>Aquilutibacter</taxon>
    </lineage>
</organism>
<accession>A0ABU7V028</accession>
<reference evidence="11 12" key="1">
    <citation type="submission" date="2024-01" db="EMBL/GenBank/DDBJ databases">
        <title>Novel species of the genus Luteimonas isolated from rivers.</title>
        <authorList>
            <person name="Lu H."/>
        </authorList>
    </citation>
    <scope>NUCLEOTIDE SEQUENCE [LARGE SCALE GENOMIC DNA]</scope>
    <source>
        <strain evidence="11 12">FXH3W</strain>
    </source>
</reference>
<evidence type="ECO:0000256" key="2">
    <source>
        <dbReference type="ARBA" id="ARBA00007145"/>
    </source>
</evidence>
<gene>
    <name evidence="7" type="primary">nadE</name>
    <name evidence="11" type="ORF">V3390_04135</name>
</gene>
<evidence type="ECO:0000256" key="9">
    <source>
        <dbReference type="RuleBase" id="RU003811"/>
    </source>
</evidence>
<feature type="binding site" evidence="7">
    <location>
        <position position="404"/>
    </location>
    <ligand>
        <name>deamido-NAD(+)</name>
        <dbReference type="ChEBI" id="CHEBI:58437"/>
        <note>ligand shared between two neighboring subunits</note>
    </ligand>
</feature>
<keyword evidence="6 7" id="KW-0520">NAD</keyword>
<comment type="pathway">
    <text evidence="1 7 8">Cofactor biosynthesis; NAD(+) biosynthesis; NAD(+) from deamido-NAD(+) (L-Gln route): step 1/1.</text>
</comment>
<dbReference type="SUPFAM" id="SSF56317">
    <property type="entry name" value="Carbon-nitrogen hydrolase"/>
    <property type="match status" value="1"/>
</dbReference>
<feature type="binding site" evidence="7">
    <location>
        <position position="183"/>
    </location>
    <ligand>
        <name>L-glutamine</name>
        <dbReference type="ChEBI" id="CHEBI:58359"/>
    </ligand>
</feature>
<dbReference type="PANTHER" id="PTHR23090">
    <property type="entry name" value="NH 3 /GLUTAMINE-DEPENDENT NAD + SYNTHETASE"/>
    <property type="match status" value="1"/>
</dbReference>
<sequence>MSQTLRIAMAQTDFHVGALDRNLATIRDLIATARDVHKADLLLLPEMALCGYVSEDLYGRPGYLRRCEQAVQELAAEVSGISVVIGWPETAGSVVYNAASLLRDGRVEATYRKRFLPNYTVFDEARYFAVDPDGGDCVFDVNGVKVGLIICEDIWYAEPLASTVQAGAELVLVPNASPFERDKHAQRDRLLATRVAESGAGIAYLNVVGGQDGLVFDGSSVLADGDGTVHTAAESFADALLVADFDAGTRKFTQVQWPEETDESAVSLMWRAIVRGTRDYCLKNGFKKVWLGLSGGIDSSLVLVAAAEALGPENVTAVRMPSRYTADLSNDLAQEQCDRLGVSLMTLPVELPFQGFLDTLAPVFEGHAVDTTEENLQSRIRGALLMALSNKMGGLVLTTGNKSEYAVGYCTIYGDMCGGYAVIKDVYKTEVFELARWLNARAGAPVIPVGVIERPPSAELRENQKDQDSLPPYDVLDAILQRHLEQQQDADEIIAAGFQAETVQRVLHLVRISEWKRQQAAPGPKVSHRAFGRERRYPITNGYR</sequence>
<evidence type="ECO:0000259" key="10">
    <source>
        <dbReference type="PROSITE" id="PS50263"/>
    </source>
</evidence>
<dbReference type="Proteomes" id="UP001356170">
    <property type="component" value="Unassembled WGS sequence"/>
</dbReference>
<comment type="similarity">
    <text evidence="2 7 8">In the C-terminal section; belongs to the NAD synthetase family.</text>
</comment>
<proteinExistence type="inferred from homology"/>
<feature type="binding site" evidence="7">
    <location>
        <position position="375"/>
    </location>
    <ligand>
        <name>deamido-NAD(+)</name>
        <dbReference type="ChEBI" id="CHEBI:58437"/>
        <note>ligand shared between two neighboring subunits</note>
    </ligand>
</feature>
<dbReference type="HAMAP" id="MF_02090">
    <property type="entry name" value="NadE_glutamine_dep"/>
    <property type="match status" value="1"/>
</dbReference>
<keyword evidence="3 7" id="KW-0436">Ligase</keyword>
<dbReference type="Pfam" id="PF00795">
    <property type="entry name" value="CN_hydrolase"/>
    <property type="match status" value="1"/>
</dbReference>
<evidence type="ECO:0000256" key="3">
    <source>
        <dbReference type="ARBA" id="ARBA00022598"/>
    </source>
</evidence>
<dbReference type="CDD" id="cd00553">
    <property type="entry name" value="NAD_synthase"/>
    <property type="match status" value="1"/>
</dbReference>
<comment type="similarity">
    <text evidence="9">Belongs to the NAD synthetase family.</text>
</comment>
<keyword evidence="12" id="KW-1185">Reference proteome</keyword>
<dbReference type="NCBIfam" id="NF010588">
    <property type="entry name" value="PRK13981.1"/>
    <property type="match status" value="1"/>
</dbReference>
<evidence type="ECO:0000256" key="4">
    <source>
        <dbReference type="ARBA" id="ARBA00022741"/>
    </source>
</evidence>
<comment type="caution">
    <text evidence="7">Lacks conserved residue(s) required for the propagation of feature annotation.</text>
</comment>
<keyword evidence="4 7" id="KW-0547">Nucleotide-binding</keyword>
<name>A0ABU7V028_9GAMM</name>
<dbReference type="InterPro" id="IPR014445">
    <property type="entry name" value="Gln-dep_NAD_synthase"/>
</dbReference>
<evidence type="ECO:0000256" key="5">
    <source>
        <dbReference type="ARBA" id="ARBA00022840"/>
    </source>
</evidence>
<dbReference type="InterPro" id="IPR003010">
    <property type="entry name" value="C-N_Hydrolase"/>
</dbReference>
<dbReference type="InterPro" id="IPR014729">
    <property type="entry name" value="Rossmann-like_a/b/a_fold"/>
</dbReference>
<feature type="active site" description="Nucleophile; for glutaminase activity" evidence="7">
    <location>
        <position position="151"/>
    </location>
</feature>
<keyword evidence="5 7" id="KW-0067">ATP-binding</keyword>
<feature type="active site" description="For glutaminase activity" evidence="7">
    <location>
        <position position="113"/>
    </location>
</feature>
<dbReference type="EMBL" id="JAZHBO010000001">
    <property type="protein sequence ID" value="MEF2155421.1"/>
    <property type="molecule type" value="Genomic_DNA"/>
</dbReference>
<evidence type="ECO:0000256" key="6">
    <source>
        <dbReference type="ARBA" id="ARBA00023027"/>
    </source>
</evidence>
<comment type="function">
    <text evidence="7">Catalyzes the ATP-dependent amidation of deamido-NAD to form NAD. Uses L-glutamine as a nitrogen source.</text>
</comment>
<protein>
    <recommendedName>
        <fullName evidence="7 8">Glutamine-dependent NAD(+) synthetase</fullName>
        <ecNumber evidence="7 8">6.3.5.1</ecNumber>
    </recommendedName>
    <alternativeName>
        <fullName evidence="7 8">NAD(+) synthase [glutamine-hydrolyzing]</fullName>
    </alternativeName>
</protein>
<dbReference type="InterPro" id="IPR022310">
    <property type="entry name" value="NAD/GMP_synthase"/>
</dbReference>
<dbReference type="InterPro" id="IPR003694">
    <property type="entry name" value="NAD_synthase"/>
</dbReference>
<dbReference type="PANTHER" id="PTHR23090:SF9">
    <property type="entry name" value="GLUTAMINE-DEPENDENT NAD(+) SYNTHETASE"/>
    <property type="match status" value="1"/>
</dbReference>
<feature type="binding site" evidence="7">
    <location>
        <position position="399"/>
    </location>
    <ligand>
        <name>ATP</name>
        <dbReference type="ChEBI" id="CHEBI:30616"/>
    </ligand>
</feature>
<dbReference type="InterPro" id="IPR036526">
    <property type="entry name" value="C-N_Hydrolase_sf"/>
</dbReference>
<feature type="binding site" evidence="7">
    <location>
        <position position="119"/>
    </location>
    <ligand>
        <name>L-glutamine</name>
        <dbReference type="ChEBI" id="CHEBI:58359"/>
    </ligand>
</feature>
<dbReference type="EC" id="6.3.5.1" evidence="7 8"/>
<feature type="domain" description="CN hydrolase" evidence="10">
    <location>
        <begin position="5"/>
        <end position="247"/>
    </location>
</feature>
<dbReference type="PROSITE" id="PS50263">
    <property type="entry name" value="CN_HYDROLASE"/>
    <property type="match status" value="1"/>
</dbReference>
<dbReference type="RefSeq" id="WP_331703467.1">
    <property type="nucleotide sequence ID" value="NZ_JAZHBO010000001.1"/>
</dbReference>
<dbReference type="NCBIfam" id="TIGR00552">
    <property type="entry name" value="nadE"/>
    <property type="match status" value="1"/>
</dbReference>
<evidence type="ECO:0000256" key="8">
    <source>
        <dbReference type="PIRNR" id="PIRNR006630"/>
    </source>
</evidence>
<evidence type="ECO:0000313" key="11">
    <source>
        <dbReference type="EMBL" id="MEF2155421.1"/>
    </source>
</evidence>
<dbReference type="PIRSF" id="PIRSF006630">
    <property type="entry name" value="NADS_GAT"/>
    <property type="match status" value="1"/>
</dbReference>
<dbReference type="Gene3D" id="3.60.110.10">
    <property type="entry name" value="Carbon-nitrogen hydrolase"/>
    <property type="match status" value="1"/>
</dbReference>
<feature type="binding site" evidence="7">
    <location>
        <begin position="292"/>
        <end position="299"/>
    </location>
    <ligand>
        <name>ATP</name>
        <dbReference type="ChEBI" id="CHEBI:30616"/>
    </ligand>
</feature>
<evidence type="ECO:0000313" key="12">
    <source>
        <dbReference type="Proteomes" id="UP001356170"/>
    </source>
</evidence>
<dbReference type="Gene3D" id="3.40.50.620">
    <property type="entry name" value="HUPs"/>
    <property type="match status" value="1"/>
</dbReference>
<evidence type="ECO:0000256" key="1">
    <source>
        <dbReference type="ARBA" id="ARBA00005188"/>
    </source>
</evidence>
<evidence type="ECO:0000256" key="7">
    <source>
        <dbReference type="HAMAP-Rule" id="MF_02090"/>
    </source>
</evidence>
<dbReference type="Pfam" id="PF02540">
    <property type="entry name" value="NAD_synthase"/>
    <property type="match status" value="1"/>
</dbReference>
<feature type="active site" description="Proton acceptor; for glutaminase activity" evidence="7">
    <location>
        <position position="46"/>
    </location>
</feature>